<dbReference type="Proteomes" id="UP000230069">
    <property type="component" value="Unassembled WGS sequence"/>
</dbReference>
<keyword evidence="2" id="KW-1185">Reference proteome</keyword>
<reference evidence="1 2" key="1">
    <citation type="submission" date="2017-09" db="EMBL/GenBank/DDBJ databases">
        <title>WGS assembly of Aquilegia coerulea Goldsmith.</title>
        <authorList>
            <person name="Hodges S."/>
            <person name="Kramer E."/>
            <person name="Nordborg M."/>
            <person name="Tomkins J."/>
            <person name="Borevitz J."/>
            <person name="Derieg N."/>
            <person name="Yan J."/>
            <person name="Mihaltcheva S."/>
            <person name="Hayes R.D."/>
            <person name="Rokhsar D."/>
        </authorList>
    </citation>
    <scope>NUCLEOTIDE SEQUENCE [LARGE SCALE GENOMIC DNA]</scope>
    <source>
        <strain evidence="2">cv. Goldsmith</strain>
    </source>
</reference>
<name>A0A2G5FBJ9_AQUCA</name>
<evidence type="ECO:0000313" key="1">
    <source>
        <dbReference type="EMBL" id="PIA65399.1"/>
    </source>
</evidence>
<gene>
    <name evidence="1" type="ORF">AQUCO_00100704v1</name>
</gene>
<sequence>MISSALPIIASLKQLLRFLSQLSCLRILLYFVDFIRQIPWFIFLYPAHRSLTRTCALPILLKKACFFFFFA</sequence>
<organism evidence="1 2">
    <name type="scientific">Aquilegia coerulea</name>
    <name type="common">Rocky mountain columbine</name>
    <dbReference type="NCBI Taxonomy" id="218851"/>
    <lineage>
        <taxon>Eukaryota</taxon>
        <taxon>Viridiplantae</taxon>
        <taxon>Streptophyta</taxon>
        <taxon>Embryophyta</taxon>
        <taxon>Tracheophyta</taxon>
        <taxon>Spermatophyta</taxon>
        <taxon>Magnoliopsida</taxon>
        <taxon>Ranunculales</taxon>
        <taxon>Ranunculaceae</taxon>
        <taxon>Thalictroideae</taxon>
        <taxon>Aquilegia</taxon>
    </lineage>
</organism>
<dbReference type="EMBL" id="KZ305018">
    <property type="protein sequence ID" value="PIA65399.1"/>
    <property type="molecule type" value="Genomic_DNA"/>
</dbReference>
<dbReference type="InParanoid" id="A0A2G5FBJ9"/>
<dbReference type="AlphaFoldDB" id="A0A2G5FBJ9"/>
<evidence type="ECO:0000313" key="2">
    <source>
        <dbReference type="Proteomes" id="UP000230069"/>
    </source>
</evidence>
<accession>A0A2G5FBJ9</accession>
<proteinExistence type="predicted"/>
<protein>
    <submittedName>
        <fullName evidence="1">Uncharacterized protein</fullName>
    </submittedName>
</protein>